<dbReference type="EMBL" id="BJYL01000036">
    <property type="protein sequence ID" value="GEN84382.1"/>
    <property type="molecule type" value="Genomic_DNA"/>
</dbReference>
<feature type="transmembrane region" description="Helical" evidence="1">
    <location>
        <begin position="6"/>
        <end position="22"/>
    </location>
</feature>
<evidence type="ECO:0000313" key="2">
    <source>
        <dbReference type="EMBL" id="GEN84382.1"/>
    </source>
</evidence>
<dbReference type="AlphaFoldDB" id="A0A511ZAC1"/>
<dbReference type="RefSeq" id="WP_147059182.1">
    <property type="nucleotide sequence ID" value="NZ_BJYL01000036.1"/>
</dbReference>
<protein>
    <recommendedName>
        <fullName evidence="4">Resolvase HTH domain-containing protein</fullName>
    </recommendedName>
</protein>
<accession>A0A511ZAC1</accession>
<dbReference type="Proteomes" id="UP000321901">
    <property type="component" value="Unassembled WGS sequence"/>
</dbReference>
<name>A0A511ZAC1_9BACL</name>
<keyword evidence="3" id="KW-1185">Reference proteome</keyword>
<gene>
    <name evidence="2" type="ORF">SLU01_26940</name>
</gene>
<dbReference type="Gene3D" id="1.10.10.60">
    <property type="entry name" value="Homeodomain-like"/>
    <property type="match status" value="1"/>
</dbReference>
<evidence type="ECO:0000256" key="1">
    <source>
        <dbReference type="SAM" id="Phobius"/>
    </source>
</evidence>
<keyword evidence="1" id="KW-0472">Membrane</keyword>
<reference evidence="2 3" key="1">
    <citation type="submission" date="2019-07" db="EMBL/GenBank/DDBJ databases">
        <title>Whole genome shotgun sequence of Sporosarcina luteola NBRC 105378.</title>
        <authorList>
            <person name="Hosoyama A."/>
            <person name="Uohara A."/>
            <person name="Ohji S."/>
            <person name="Ichikawa N."/>
        </authorList>
    </citation>
    <scope>NUCLEOTIDE SEQUENCE [LARGE SCALE GENOMIC DNA]</scope>
    <source>
        <strain evidence="2 3">NBRC 105378</strain>
    </source>
</reference>
<keyword evidence="1" id="KW-1133">Transmembrane helix</keyword>
<keyword evidence="1" id="KW-0812">Transmembrane</keyword>
<organism evidence="2 3">
    <name type="scientific">Sporosarcina luteola</name>
    <dbReference type="NCBI Taxonomy" id="582850"/>
    <lineage>
        <taxon>Bacteria</taxon>
        <taxon>Bacillati</taxon>
        <taxon>Bacillota</taxon>
        <taxon>Bacilli</taxon>
        <taxon>Bacillales</taxon>
        <taxon>Caryophanaceae</taxon>
        <taxon>Sporosarcina</taxon>
    </lineage>
</organism>
<comment type="caution">
    <text evidence="2">The sequence shown here is derived from an EMBL/GenBank/DDBJ whole genome shotgun (WGS) entry which is preliminary data.</text>
</comment>
<proteinExistence type="predicted"/>
<evidence type="ECO:0008006" key="4">
    <source>
        <dbReference type="Google" id="ProtNLM"/>
    </source>
</evidence>
<evidence type="ECO:0000313" key="3">
    <source>
        <dbReference type="Proteomes" id="UP000321901"/>
    </source>
</evidence>
<dbReference type="OrthoDB" id="2454584at2"/>
<sequence>MDIPLILLIIGIIFIVLSFFFGNSSRSHEDEIENISISLHQETNQLKKRLKTVEEELMIGTGPLVGSQQKKSKPVHEIIVNQILSLQAQGYSIQEIAKRSSLSDQEVISVLKSRGVSL</sequence>